<name>A0ACD0NPL6_9BASI</name>
<evidence type="ECO:0000313" key="2">
    <source>
        <dbReference type="Proteomes" id="UP000245626"/>
    </source>
</evidence>
<organism evidence="1 2">
    <name type="scientific">Violaceomyces palustris</name>
    <dbReference type="NCBI Taxonomy" id="1673888"/>
    <lineage>
        <taxon>Eukaryota</taxon>
        <taxon>Fungi</taxon>
        <taxon>Dikarya</taxon>
        <taxon>Basidiomycota</taxon>
        <taxon>Ustilaginomycotina</taxon>
        <taxon>Ustilaginomycetes</taxon>
        <taxon>Violaceomycetales</taxon>
        <taxon>Violaceomycetaceae</taxon>
        <taxon>Violaceomyces</taxon>
    </lineage>
</organism>
<protein>
    <submittedName>
        <fullName evidence="1">Sec7-domain-containing protein</fullName>
    </submittedName>
</protein>
<sequence length="1763" mass="192111">MPRHGRHGSSSNGTASASWPTTSSASAIAPTRLEDDRPPHQDLQPTLIPSHVPIQSQPLHLVRSEITAVTTAMRKNARWAPTSFPALSNLASYAYSPSFPNLPPSDGFAPHPSSSSSSSKVNSNPLASPSLGVSMGLRNTSSNQKGKQALDQYLHPRDVPRSDQALDLLNGFALLKSQLRQSPDLSSFPLPLLLSPFLGVILSPRTTGPITSAALQAVHKFLTYRLVHLSAPGARVAVADIAHATSHCRFEASEASADEQVLLRILAVMRELICEPALAGGLLDLSPHRDPEQGLPPRQVALADCLSDESICEMMETGLSMCCQMRLSDLLRSTAEQSMTAMIRSLFSRLQSIPTTADETYSSDPNAPSPEPEHATLAAEPVGEDPLNDEKRLRRMTMPDPTSRAFPAAAVHALKDLKELGEVEDEGGKGQGGEAREGEEAKDSEVRQPEGEAQGTTDLERGRLSSSEPGVEGENEHATEAEAGAEQAEAGPNPDAQQDSLEVLPYGLPACKEVLRVVVSLLDPHNPQHTDTMRLLGLSMLCNILEVSGRSVGRFPTLRSIIQDSACKYLFQLARSETLPILSLALRCISNLFETMGEHLKLQTELFLTFALDRLAPTFPVAMEPWNGVTAAAAGRRSTTTDANGRATPDVNTPPPPPPAPPMPKGSEKAPAQGEARELMLEALASLFVSLDASQPSDLLVDLYVNFDCDIDCENLYESVVRFLCRAVHASNPQYPSYQDSSQLLALDTLLTFVASMAARQEYGVLPPAGPPSSSSSSYQALAEQKSRKASILEAASRFNAKPKDGLAYLEEEGLIDASGEKVPREQSIASFLKDCPRLDKKLLGDYISRPANADVLDAFIGLFDFGDKPIADALREMLESFRLPGEAQQIDRITEKFSKKYFAAKPPGINSEDAVYVLAFSIIMLNTDLHNPQNKKQRMSLDDYKRNLRGVNDGKDFDPDYLSGIYDSIRRREIVMPEEHAGQLGFDYAWKELLRKSRTAGTMTRNSTAAFDRDMFQTSWRPIFSSIAYAFSTFRDEHMVERAISGIRQCAILASKFGMTEMFDFMVHSLAGATGLLDASVPQGPINNAIIEVEGQPITVSPLSVRFGVNFKGQLAAVVLFTIANGNGDAIRTGWSDIFEIFKNLFANTLLPAPMLEMFDFQQQGSTLIPLKPKKVGSGSGGAQQDPRTPGAGGGGGGGGGGLLSTLSSYLLSPYSSSSDPAPFEATEEDVETSLCTVDCVASCKIDELYDQIKHLDHDSLLWAVQALKDLADNLTVDKVAARQRALADGSLTPTQQVSLRGQLPYEPSSIFAIETMINVATSPVEARKIQETWPIALEHISAVLRTSKSYHPLVIEREVVGLLRLVDSAAEAGAFDQDSIRDQLFLSLDLVRTLAPEVRSSVSQQLLAGLTKVMANHPNLARSQTEWGMVLALISENSIKTTRDATSVRLGFEAVKALVVGGQGGSKLTTDNYVGIVTLLEEFASGSDTRAWKEIQIKGGGATGSSNPSHQQRRTTLTEKKEMEETEKVKREVGTEALDLLESFKDQVPRLIRESNEQDKGKAWRSFWIPLLSSLARQCVNAHRPVRQVAITHLQRALLAKQVVEEEEEEGSVPGALELKSLFDQVLFPMLEELLQPNNVYRMENATEGIQEMRIRSSALVCKLLLHLLNRLAVQPETLKEVWLTILDFSDRMIHSGPKDQLSEAIPENLKNVLLVMSATGTLLAPPPPPSVIPPSQEAMWKGTWERISTFLPGLKEEIFP</sequence>
<gene>
    <name evidence="1" type="ORF">IE53DRAFT_235704</name>
</gene>
<accession>A0ACD0NPL6</accession>
<dbReference type="EMBL" id="KZ820365">
    <property type="protein sequence ID" value="PWN47694.1"/>
    <property type="molecule type" value="Genomic_DNA"/>
</dbReference>
<evidence type="ECO:0000313" key="1">
    <source>
        <dbReference type="EMBL" id="PWN47694.1"/>
    </source>
</evidence>
<proteinExistence type="predicted"/>
<reference evidence="1 2" key="1">
    <citation type="journal article" date="2018" name="Mol. Biol. Evol.">
        <title>Broad Genomic Sampling Reveals a Smut Pathogenic Ancestry of the Fungal Clade Ustilaginomycotina.</title>
        <authorList>
            <person name="Kijpornyongpan T."/>
            <person name="Mondo S.J."/>
            <person name="Barry K."/>
            <person name="Sandor L."/>
            <person name="Lee J."/>
            <person name="Lipzen A."/>
            <person name="Pangilinan J."/>
            <person name="LaButti K."/>
            <person name="Hainaut M."/>
            <person name="Henrissat B."/>
            <person name="Grigoriev I.V."/>
            <person name="Spatafora J.W."/>
            <person name="Aime M.C."/>
        </authorList>
    </citation>
    <scope>NUCLEOTIDE SEQUENCE [LARGE SCALE GENOMIC DNA]</scope>
    <source>
        <strain evidence="1 2">SA 807</strain>
    </source>
</reference>
<keyword evidence="2" id="KW-1185">Reference proteome</keyword>
<dbReference type="Proteomes" id="UP000245626">
    <property type="component" value="Unassembled WGS sequence"/>
</dbReference>